<dbReference type="Proteomes" id="UP000827986">
    <property type="component" value="Unassembled WGS sequence"/>
</dbReference>
<accession>A0A9D3XAM8</accession>
<gene>
    <name evidence="2" type="ORF">KIL84_020716</name>
</gene>
<dbReference type="AlphaFoldDB" id="A0A9D3XAM8"/>
<evidence type="ECO:0000313" key="2">
    <source>
        <dbReference type="EMBL" id="KAH1175982.1"/>
    </source>
</evidence>
<protein>
    <submittedName>
        <fullName evidence="2">Uncharacterized protein</fullName>
    </submittedName>
</protein>
<sequence>MKKSRSVLAVTADEKPKDLLDPGLCSRSYTAGSMLGTDLRRGRRRLSSSLQVPPWRPLDRARSPEPDSVQRPTTLPLCIPPRIAITHAEPDRRFLTRPLGSRVYGAKRALGLPHASSPQEPGPWRSRVQVAPEPSLVQ</sequence>
<organism evidence="2 3">
    <name type="scientific">Mauremys mutica</name>
    <name type="common">yellowpond turtle</name>
    <dbReference type="NCBI Taxonomy" id="74926"/>
    <lineage>
        <taxon>Eukaryota</taxon>
        <taxon>Metazoa</taxon>
        <taxon>Chordata</taxon>
        <taxon>Craniata</taxon>
        <taxon>Vertebrata</taxon>
        <taxon>Euteleostomi</taxon>
        <taxon>Archelosauria</taxon>
        <taxon>Testudinata</taxon>
        <taxon>Testudines</taxon>
        <taxon>Cryptodira</taxon>
        <taxon>Durocryptodira</taxon>
        <taxon>Testudinoidea</taxon>
        <taxon>Geoemydidae</taxon>
        <taxon>Geoemydinae</taxon>
        <taxon>Mauremys</taxon>
    </lineage>
</organism>
<feature type="region of interest" description="Disordered" evidence="1">
    <location>
        <begin position="31"/>
        <end position="75"/>
    </location>
</feature>
<proteinExistence type="predicted"/>
<dbReference type="PANTHER" id="PTHR40141">
    <property type="entry name" value="3',5'-CYCLIC-AMP PHOSPHODIESTERASE-RELATED"/>
    <property type="match status" value="1"/>
</dbReference>
<feature type="region of interest" description="Disordered" evidence="1">
    <location>
        <begin position="110"/>
        <end position="138"/>
    </location>
</feature>
<reference evidence="2" key="1">
    <citation type="submission" date="2021-09" db="EMBL/GenBank/DDBJ databases">
        <title>The genome of Mauremys mutica provides insights into the evolution of semi-aquatic lifestyle.</title>
        <authorList>
            <person name="Gong S."/>
            <person name="Gao Y."/>
        </authorList>
    </citation>
    <scope>NUCLEOTIDE SEQUENCE</scope>
    <source>
        <strain evidence="2">MM-2020</strain>
        <tissue evidence="2">Muscle</tissue>
    </source>
</reference>
<keyword evidence="3" id="KW-1185">Reference proteome</keyword>
<dbReference type="PANTHER" id="PTHR40141:SF2">
    <property type="entry name" value="3',5'-CYCLIC-AMP PHOSPHODIESTERASE"/>
    <property type="match status" value="1"/>
</dbReference>
<evidence type="ECO:0000256" key="1">
    <source>
        <dbReference type="SAM" id="MobiDB-lite"/>
    </source>
</evidence>
<dbReference type="EMBL" id="JAHDVG010000475">
    <property type="protein sequence ID" value="KAH1175982.1"/>
    <property type="molecule type" value="Genomic_DNA"/>
</dbReference>
<evidence type="ECO:0000313" key="3">
    <source>
        <dbReference type="Proteomes" id="UP000827986"/>
    </source>
</evidence>
<comment type="caution">
    <text evidence="2">The sequence shown here is derived from an EMBL/GenBank/DDBJ whole genome shotgun (WGS) entry which is preliminary data.</text>
</comment>
<name>A0A9D3XAM8_9SAUR</name>